<dbReference type="OrthoDB" id="2295852at2"/>
<dbReference type="PANTHER" id="PTHR37305">
    <property type="entry name" value="INTEGRAL MEMBRANE PROTEIN-RELATED"/>
    <property type="match status" value="1"/>
</dbReference>
<feature type="transmembrane region" description="Helical" evidence="1">
    <location>
        <begin position="233"/>
        <end position="252"/>
    </location>
</feature>
<dbReference type="STRING" id="1423795.FD12_GL001959"/>
<reference evidence="2 3" key="1">
    <citation type="submission" date="2019-07" db="EMBL/GenBank/DDBJ databases">
        <title>Whole genome shotgun sequence of Lactobacillus rapi NBRC 109618.</title>
        <authorList>
            <person name="Hosoyama A."/>
            <person name="Uohara A."/>
            <person name="Ohji S."/>
            <person name="Ichikawa N."/>
        </authorList>
    </citation>
    <scope>NUCLEOTIDE SEQUENCE [LARGE SCALE GENOMIC DNA]</scope>
    <source>
        <strain evidence="2 3">NBRC 109618</strain>
    </source>
</reference>
<keyword evidence="1" id="KW-0472">Membrane</keyword>
<dbReference type="Pfam" id="PF12730">
    <property type="entry name" value="ABC2_membrane_4"/>
    <property type="match status" value="1"/>
</dbReference>
<name>A0A512PPV3_9LACO</name>
<comment type="caution">
    <text evidence="2">The sequence shown here is derived from an EMBL/GenBank/DDBJ whole genome shotgun (WGS) entry which is preliminary data.</text>
</comment>
<feature type="transmembrane region" description="Helical" evidence="1">
    <location>
        <begin position="20"/>
        <end position="39"/>
    </location>
</feature>
<proteinExistence type="predicted"/>
<dbReference type="Proteomes" id="UP000321569">
    <property type="component" value="Unassembled WGS sequence"/>
</dbReference>
<keyword evidence="1" id="KW-1133">Transmembrane helix</keyword>
<organism evidence="2 3">
    <name type="scientific">Lentilactobacillus rapi</name>
    <dbReference type="NCBI Taxonomy" id="481723"/>
    <lineage>
        <taxon>Bacteria</taxon>
        <taxon>Bacillati</taxon>
        <taxon>Bacillota</taxon>
        <taxon>Bacilli</taxon>
        <taxon>Lactobacillales</taxon>
        <taxon>Lactobacillaceae</taxon>
        <taxon>Lentilactobacillus</taxon>
    </lineage>
</organism>
<evidence type="ECO:0000256" key="1">
    <source>
        <dbReference type="SAM" id="Phobius"/>
    </source>
</evidence>
<feature type="transmembrane region" description="Helical" evidence="1">
    <location>
        <begin position="173"/>
        <end position="197"/>
    </location>
</feature>
<dbReference type="PANTHER" id="PTHR37305:SF1">
    <property type="entry name" value="MEMBRANE PROTEIN"/>
    <property type="match status" value="1"/>
</dbReference>
<feature type="transmembrane region" description="Helical" evidence="1">
    <location>
        <begin position="101"/>
        <end position="124"/>
    </location>
</feature>
<feature type="transmembrane region" description="Helical" evidence="1">
    <location>
        <begin position="59"/>
        <end position="80"/>
    </location>
</feature>
<gene>
    <name evidence="2" type="ORF">LRA02_21060</name>
</gene>
<dbReference type="EMBL" id="BKAM01000059">
    <property type="protein sequence ID" value="GEP73238.1"/>
    <property type="molecule type" value="Genomic_DNA"/>
</dbReference>
<dbReference type="AlphaFoldDB" id="A0A512PPV3"/>
<evidence type="ECO:0000313" key="3">
    <source>
        <dbReference type="Proteomes" id="UP000321569"/>
    </source>
</evidence>
<keyword evidence="1" id="KW-0812">Transmembrane</keyword>
<sequence>MITLVKQETYKLLHKKSTPAVSIALLIIMTVFGVLSKLYPKYWSAKGMFTTMYTGGSWVVLFLIAACSSIIAMEFQYGTIKELLYRKYYRGEILVSKWITMLIYSIYFYALVFVYSLILKVVLYNGKFNLTDTYANNQSIIETQFMNLIGQFLSVWLVLSLVLLLANIFKSTAAAISIGIIGYFALSVVSGLMFVLMQKWDWLKWNPLNMMNLPAQLTSDTYHKMTLLSTPEMICGSLAYTAIFMAISYVVFKRRSV</sequence>
<accession>A0A512PPV3</accession>
<dbReference type="RefSeq" id="WP_056982035.1">
    <property type="nucleotide sequence ID" value="NZ_BKAM01000059.1"/>
</dbReference>
<feature type="transmembrane region" description="Helical" evidence="1">
    <location>
        <begin position="144"/>
        <end position="166"/>
    </location>
</feature>
<evidence type="ECO:0000313" key="2">
    <source>
        <dbReference type="EMBL" id="GEP73238.1"/>
    </source>
</evidence>
<protein>
    <submittedName>
        <fullName evidence="2">Membrane protein</fullName>
    </submittedName>
</protein>